<feature type="compositionally biased region" description="Basic and acidic residues" evidence="9">
    <location>
        <begin position="10"/>
        <end position="20"/>
    </location>
</feature>
<evidence type="ECO:0000313" key="13">
    <source>
        <dbReference type="Proteomes" id="UP000530660"/>
    </source>
</evidence>
<keyword evidence="3 12" id="KW-0808">Transferase</keyword>
<dbReference type="PANTHER" id="PTHR23063">
    <property type="entry name" value="PHOSPHOLIPID ACYLTRANSFERASE"/>
    <property type="match status" value="1"/>
</dbReference>
<keyword evidence="4 10" id="KW-0812">Transmembrane</keyword>
<keyword evidence="5 10" id="KW-1133">Transmembrane helix</keyword>
<evidence type="ECO:0000256" key="2">
    <source>
        <dbReference type="ARBA" id="ARBA00008655"/>
    </source>
</evidence>
<accession>A0A7J7IPD2</accession>
<dbReference type="SUPFAM" id="SSF69593">
    <property type="entry name" value="Glycerol-3-phosphate (1)-acyltransferase"/>
    <property type="match status" value="1"/>
</dbReference>
<keyword evidence="13" id="KW-1185">Reference proteome</keyword>
<feature type="domain" description="Phospholipid/glycerol acyltransferase" evidence="11">
    <location>
        <begin position="134"/>
        <end position="227"/>
    </location>
</feature>
<dbReference type="GO" id="GO:0016020">
    <property type="term" value="C:membrane"/>
    <property type="evidence" value="ECO:0007669"/>
    <property type="project" value="UniProtKB-SubCell"/>
</dbReference>
<evidence type="ECO:0000256" key="9">
    <source>
        <dbReference type="SAM" id="MobiDB-lite"/>
    </source>
</evidence>
<feature type="transmembrane region" description="Helical" evidence="10">
    <location>
        <begin position="56"/>
        <end position="77"/>
    </location>
</feature>
<keyword evidence="7 10" id="KW-0472">Membrane</keyword>
<dbReference type="OrthoDB" id="272512at2759"/>
<evidence type="ECO:0000256" key="8">
    <source>
        <dbReference type="ARBA" id="ARBA00023315"/>
    </source>
</evidence>
<dbReference type="GO" id="GO:0006629">
    <property type="term" value="P:lipid metabolic process"/>
    <property type="evidence" value="ECO:0007669"/>
    <property type="project" value="UniProtKB-KW"/>
</dbReference>
<protein>
    <submittedName>
        <fullName evidence="12">Lysophosphatidylcholine acyltransferase</fullName>
    </submittedName>
</protein>
<comment type="caution">
    <text evidence="12">The sequence shown here is derived from an EMBL/GenBank/DDBJ whole genome shotgun (WGS) entry which is preliminary data.</text>
</comment>
<evidence type="ECO:0000256" key="10">
    <source>
        <dbReference type="SAM" id="Phobius"/>
    </source>
</evidence>
<evidence type="ECO:0000256" key="5">
    <source>
        <dbReference type="ARBA" id="ARBA00022989"/>
    </source>
</evidence>
<dbReference type="PANTHER" id="PTHR23063:SF52">
    <property type="entry name" value="LYSOPHOSPHATIDYLCHOLINE ACYLTRANSFERASE"/>
    <property type="match status" value="1"/>
</dbReference>
<dbReference type="GO" id="GO:0016746">
    <property type="term" value="F:acyltransferase activity"/>
    <property type="evidence" value="ECO:0007669"/>
    <property type="project" value="UniProtKB-KW"/>
</dbReference>
<comment type="subcellular location">
    <subcellularLocation>
        <location evidence="1">Membrane</location>
    </subcellularLocation>
</comment>
<gene>
    <name evidence="12" type="primary">LPCAT2_3</name>
    <name evidence="12" type="ORF">F1559_004562</name>
</gene>
<comment type="similarity">
    <text evidence="2">Belongs to the 1-acyl-sn-glycerol-3-phosphate acyltransferase family.</text>
</comment>
<proteinExistence type="inferred from homology"/>
<organism evidence="12 13">
    <name type="scientific">Cyanidiococcus yangmingshanensis</name>
    <dbReference type="NCBI Taxonomy" id="2690220"/>
    <lineage>
        <taxon>Eukaryota</taxon>
        <taxon>Rhodophyta</taxon>
        <taxon>Bangiophyceae</taxon>
        <taxon>Cyanidiales</taxon>
        <taxon>Cyanidiaceae</taxon>
        <taxon>Cyanidiococcus</taxon>
    </lineage>
</organism>
<sequence length="341" mass="37347">MDGVGGNRAPDSEQVLKSERSSLDERFLPFERQTGEGGVRCLLQWLAAPLLLPLRLLLCLTIAVLFYVACIIFGPQVDKNAARDGFIWSLPRWRARVLRGLTRICARTALFVLGFYRIRRTYLQGYDRARHSEALVVSNHVSLFDILFFMADDGRSFVSKHTMLQVPLIGRIAATIGCIFVNRARHSGGRATSLVVRTSAGDVGGGGFRTSHCNAAASSVGAVSGGHHHEWQILVGIQNRGFCRGTAGAASDPGLRAAVFFVSVRDDSRLEVYFGCVSTVREPAQRHLHASVYSKRRGEGRSTPFREQCPSADVQGDAGAVWHAAKRQFVCGQACLPYKVA</sequence>
<name>A0A7J7IPD2_9RHOD</name>
<evidence type="ECO:0000256" key="3">
    <source>
        <dbReference type="ARBA" id="ARBA00022679"/>
    </source>
</evidence>
<dbReference type="Proteomes" id="UP000530660">
    <property type="component" value="Unassembled WGS sequence"/>
</dbReference>
<evidence type="ECO:0000256" key="7">
    <source>
        <dbReference type="ARBA" id="ARBA00023136"/>
    </source>
</evidence>
<feature type="region of interest" description="Disordered" evidence="9">
    <location>
        <begin position="1"/>
        <end position="20"/>
    </location>
</feature>
<dbReference type="EMBL" id="VWRR01000003">
    <property type="protein sequence ID" value="KAF6004590.1"/>
    <property type="molecule type" value="Genomic_DNA"/>
</dbReference>
<dbReference type="SMART" id="SM00563">
    <property type="entry name" value="PlsC"/>
    <property type="match status" value="1"/>
</dbReference>
<reference evidence="12 13" key="1">
    <citation type="journal article" date="2020" name="J. Phycol.">
        <title>Comparative genome analysis reveals Cyanidiococcus gen. nov., a new extremophilic red algal genus sister to Cyanidioschyzon (Cyanidioschyzonaceae, Rhodophyta).</title>
        <authorList>
            <person name="Liu S.-L."/>
            <person name="Chiang Y.-R."/>
            <person name="Yoon H.S."/>
            <person name="Fu H.-Y."/>
        </authorList>
    </citation>
    <scope>NUCLEOTIDE SEQUENCE [LARGE SCALE GENOMIC DNA]</scope>
    <source>
        <strain evidence="12 13">THAL066</strain>
    </source>
</reference>
<evidence type="ECO:0000259" key="11">
    <source>
        <dbReference type="SMART" id="SM00563"/>
    </source>
</evidence>
<evidence type="ECO:0000256" key="4">
    <source>
        <dbReference type="ARBA" id="ARBA00022692"/>
    </source>
</evidence>
<dbReference type="Pfam" id="PF01553">
    <property type="entry name" value="Acyltransferase"/>
    <property type="match status" value="1"/>
</dbReference>
<evidence type="ECO:0000256" key="1">
    <source>
        <dbReference type="ARBA" id="ARBA00004370"/>
    </source>
</evidence>
<dbReference type="InterPro" id="IPR002123">
    <property type="entry name" value="Plipid/glycerol_acylTrfase"/>
</dbReference>
<evidence type="ECO:0000313" key="12">
    <source>
        <dbReference type="EMBL" id="KAF6004590.1"/>
    </source>
</evidence>
<evidence type="ECO:0000256" key="6">
    <source>
        <dbReference type="ARBA" id="ARBA00023098"/>
    </source>
</evidence>
<keyword evidence="8 12" id="KW-0012">Acyltransferase</keyword>
<dbReference type="AlphaFoldDB" id="A0A7J7IPD2"/>
<keyword evidence="6" id="KW-0443">Lipid metabolism</keyword>